<comment type="caution">
    <text evidence="2">The sequence shown here is derived from an EMBL/GenBank/DDBJ whole genome shotgun (WGS) entry which is preliminary data.</text>
</comment>
<evidence type="ECO:0000313" key="2">
    <source>
        <dbReference type="EMBL" id="GFT98077.1"/>
    </source>
</evidence>
<name>A0A8X6PZN5_NEPPI</name>
<organism evidence="2 3">
    <name type="scientific">Nephila pilipes</name>
    <name type="common">Giant wood spider</name>
    <name type="synonym">Nephila maculata</name>
    <dbReference type="NCBI Taxonomy" id="299642"/>
    <lineage>
        <taxon>Eukaryota</taxon>
        <taxon>Metazoa</taxon>
        <taxon>Ecdysozoa</taxon>
        <taxon>Arthropoda</taxon>
        <taxon>Chelicerata</taxon>
        <taxon>Arachnida</taxon>
        <taxon>Araneae</taxon>
        <taxon>Araneomorphae</taxon>
        <taxon>Entelegynae</taxon>
        <taxon>Araneoidea</taxon>
        <taxon>Nephilidae</taxon>
        <taxon>Nephila</taxon>
    </lineage>
</organism>
<dbReference type="Proteomes" id="UP000887013">
    <property type="component" value="Unassembled WGS sequence"/>
</dbReference>
<proteinExistence type="predicted"/>
<dbReference type="AlphaFoldDB" id="A0A8X6PZN5"/>
<feature type="chain" id="PRO_5036446922" description="Secreted protein" evidence="1">
    <location>
        <begin position="16"/>
        <end position="98"/>
    </location>
</feature>
<feature type="signal peptide" evidence="1">
    <location>
        <begin position="1"/>
        <end position="15"/>
    </location>
</feature>
<evidence type="ECO:0000313" key="3">
    <source>
        <dbReference type="Proteomes" id="UP000887013"/>
    </source>
</evidence>
<keyword evidence="1" id="KW-0732">Signal</keyword>
<dbReference type="EMBL" id="BMAW01026606">
    <property type="protein sequence ID" value="GFT98077.1"/>
    <property type="molecule type" value="Genomic_DNA"/>
</dbReference>
<gene>
    <name evidence="2" type="ORF">NPIL_556761</name>
</gene>
<keyword evidence="3" id="KW-1185">Reference proteome</keyword>
<evidence type="ECO:0008006" key="4">
    <source>
        <dbReference type="Google" id="ProtNLM"/>
    </source>
</evidence>
<protein>
    <recommendedName>
        <fullName evidence="4">Secreted protein</fullName>
    </recommendedName>
</protein>
<sequence length="98" mass="10750">MLLLLVELRLSRVTCYLYASAVHQQSETIHSLHSGTGTSSSTMYTKFTSNSDRSSISISLPHTADGCNSQGLARVNLLPSSCVLFVDETRANHWAFMV</sequence>
<evidence type="ECO:0000256" key="1">
    <source>
        <dbReference type="SAM" id="SignalP"/>
    </source>
</evidence>
<accession>A0A8X6PZN5</accession>
<reference evidence="2" key="1">
    <citation type="submission" date="2020-08" db="EMBL/GenBank/DDBJ databases">
        <title>Multicomponent nature underlies the extraordinary mechanical properties of spider dragline silk.</title>
        <authorList>
            <person name="Kono N."/>
            <person name="Nakamura H."/>
            <person name="Mori M."/>
            <person name="Yoshida Y."/>
            <person name="Ohtoshi R."/>
            <person name="Malay A.D."/>
            <person name="Moran D.A.P."/>
            <person name="Tomita M."/>
            <person name="Numata K."/>
            <person name="Arakawa K."/>
        </authorList>
    </citation>
    <scope>NUCLEOTIDE SEQUENCE</scope>
</reference>